<reference evidence="1" key="1">
    <citation type="journal article" date="2020" name="Microb. Genom.">
        <title>Genetic diversity of clinical and environmental Mucorales isolates obtained from an investigation of mucormycosis cases among solid organ transplant recipients.</title>
        <authorList>
            <person name="Nguyen M.H."/>
            <person name="Kaul D."/>
            <person name="Muto C."/>
            <person name="Cheng S.J."/>
            <person name="Richter R.A."/>
            <person name="Bruno V.M."/>
            <person name="Liu G."/>
            <person name="Beyhan S."/>
            <person name="Sundermann A.J."/>
            <person name="Mounaud S."/>
            <person name="Pasculle A.W."/>
            <person name="Nierman W.C."/>
            <person name="Driscoll E."/>
            <person name="Cumbie R."/>
            <person name="Clancy C.J."/>
            <person name="Dupont C.L."/>
        </authorList>
    </citation>
    <scope>NUCLEOTIDE SEQUENCE</scope>
    <source>
        <strain evidence="1">GL11</strain>
    </source>
</reference>
<evidence type="ECO:0000313" key="2">
    <source>
        <dbReference type="Proteomes" id="UP000716291"/>
    </source>
</evidence>
<protein>
    <submittedName>
        <fullName evidence="1">Uncharacterized protein</fullName>
    </submittedName>
</protein>
<dbReference type="OrthoDB" id="10297517at2759"/>
<accession>A0A9P6X9K1</accession>
<dbReference type="Proteomes" id="UP000716291">
    <property type="component" value="Unassembled WGS sequence"/>
</dbReference>
<gene>
    <name evidence="1" type="ORF">G6F64_006006</name>
</gene>
<evidence type="ECO:0000313" key="1">
    <source>
        <dbReference type="EMBL" id="KAG1308479.1"/>
    </source>
</evidence>
<proteinExistence type="predicted"/>
<comment type="caution">
    <text evidence="1">The sequence shown here is derived from an EMBL/GenBank/DDBJ whole genome shotgun (WGS) entry which is preliminary data.</text>
</comment>
<sequence>MHINDGVLFSVRQTLNNTANLNDDTTERQIESFMIIPIQRSELTVIIDGSDNIVNEYGRMVYIASCSDEEQLFYLSYEITSIGNIFLG</sequence>
<dbReference type="AlphaFoldDB" id="A0A9P6X9K1"/>
<name>A0A9P6X9K1_RHIOR</name>
<dbReference type="EMBL" id="JAANQT010000773">
    <property type="protein sequence ID" value="KAG1308479.1"/>
    <property type="molecule type" value="Genomic_DNA"/>
</dbReference>
<organism evidence="1 2">
    <name type="scientific">Rhizopus oryzae</name>
    <name type="common">Mucormycosis agent</name>
    <name type="synonym">Rhizopus arrhizus var. delemar</name>
    <dbReference type="NCBI Taxonomy" id="64495"/>
    <lineage>
        <taxon>Eukaryota</taxon>
        <taxon>Fungi</taxon>
        <taxon>Fungi incertae sedis</taxon>
        <taxon>Mucoromycota</taxon>
        <taxon>Mucoromycotina</taxon>
        <taxon>Mucoromycetes</taxon>
        <taxon>Mucorales</taxon>
        <taxon>Mucorineae</taxon>
        <taxon>Rhizopodaceae</taxon>
        <taxon>Rhizopus</taxon>
    </lineage>
</organism>
<keyword evidence="2" id="KW-1185">Reference proteome</keyword>